<comment type="caution">
    <text evidence="2">The sequence shown here is derived from an EMBL/GenBank/DDBJ whole genome shotgun (WGS) entry which is preliminary data.</text>
</comment>
<organism evidence="2 3">
    <name type="scientific">Agromyces rhizosphaerae</name>
    <dbReference type="NCBI Taxonomy" id="88374"/>
    <lineage>
        <taxon>Bacteria</taxon>
        <taxon>Bacillati</taxon>
        <taxon>Actinomycetota</taxon>
        <taxon>Actinomycetes</taxon>
        <taxon>Micrococcales</taxon>
        <taxon>Microbacteriaceae</taxon>
        <taxon>Agromyces</taxon>
    </lineage>
</organism>
<evidence type="ECO:0000313" key="2">
    <source>
        <dbReference type="EMBL" id="GLI25877.1"/>
    </source>
</evidence>
<dbReference type="RefSeq" id="WP_281881871.1">
    <property type="nucleotide sequence ID" value="NZ_BSDP01000001.1"/>
</dbReference>
<keyword evidence="3" id="KW-1185">Reference proteome</keyword>
<dbReference type="AlphaFoldDB" id="A0A9W6FPT3"/>
<dbReference type="Proteomes" id="UP001144396">
    <property type="component" value="Unassembled WGS sequence"/>
</dbReference>
<evidence type="ECO:0000313" key="3">
    <source>
        <dbReference type="Proteomes" id="UP001144396"/>
    </source>
</evidence>
<protein>
    <submittedName>
        <fullName evidence="2">Transcriptional regulator</fullName>
    </submittedName>
</protein>
<dbReference type="Pfam" id="PF01590">
    <property type="entry name" value="GAF"/>
    <property type="match status" value="1"/>
</dbReference>
<feature type="domain" description="GAF" evidence="1">
    <location>
        <begin position="115"/>
        <end position="215"/>
    </location>
</feature>
<accession>A0A9W6FPT3</accession>
<gene>
    <name evidence="2" type="ORF">ARHIZOSPH14_01190</name>
</gene>
<dbReference type="InterPro" id="IPR003018">
    <property type="entry name" value="GAF"/>
</dbReference>
<name>A0A9W6FPT3_9MICO</name>
<dbReference type="Gene3D" id="3.30.450.40">
    <property type="match status" value="1"/>
</dbReference>
<sequence>MHAADDAMREETPIAWRDALLAARERVAAGDEPGPGLSLRPLVHEAWRRALSHAVDPERSLPGITASDAEFREYRAQHELTGALPVIRRLLADDADENGLLVAVGDARGRLLWVEGDRALRRRAEDMRFVEGADWSEERIGTSAPGTSLALDRAVQIRGAEHFHSIVHPWSCTAAPVHDPVSGAILGVIDITGDDQAVAPHTLALVSATVAAVESELRIQRLQTDVQATIRRSRMRRALPDRSLHVLGGDPPRIGGLRLSLRHAEILLLLAWHPEGLSAERLAGLLYETDASSVTLRAELVRLRRVLEGAGLPVPASRPYRLAEPLETDARAVLDLLDRGSHLQALERCTGAVLPESTAPGIVRIRTEVASRLREAMLADAAVEHLARYADTEAARDDLEVQRACLQLLPSRSPKRARVVARIEAIESELG</sequence>
<dbReference type="InterPro" id="IPR029016">
    <property type="entry name" value="GAF-like_dom_sf"/>
</dbReference>
<evidence type="ECO:0000259" key="1">
    <source>
        <dbReference type="Pfam" id="PF01590"/>
    </source>
</evidence>
<reference evidence="2" key="1">
    <citation type="submission" date="2022-12" db="EMBL/GenBank/DDBJ databases">
        <title>Reference genome sequencing for broad-spectrum identification of bacterial and archaeal isolates by mass spectrometry.</title>
        <authorList>
            <person name="Sekiguchi Y."/>
            <person name="Tourlousse D.M."/>
        </authorList>
    </citation>
    <scope>NUCLEOTIDE SEQUENCE</scope>
    <source>
        <strain evidence="2">14</strain>
    </source>
</reference>
<dbReference type="EMBL" id="BSDP01000001">
    <property type="protein sequence ID" value="GLI25877.1"/>
    <property type="molecule type" value="Genomic_DNA"/>
</dbReference>
<proteinExistence type="predicted"/>